<dbReference type="InterPro" id="IPR000160">
    <property type="entry name" value="GGDEF_dom"/>
</dbReference>
<dbReference type="InterPro" id="IPR043128">
    <property type="entry name" value="Rev_trsase/Diguanyl_cyclase"/>
</dbReference>
<dbReference type="PANTHER" id="PTHR45138:SF9">
    <property type="entry name" value="DIGUANYLATE CYCLASE DGCM-RELATED"/>
    <property type="match status" value="1"/>
</dbReference>
<dbReference type="SUPFAM" id="SSF55073">
    <property type="entry name" value="Nucleotide cyclase"/>
    <property type="match status" value="1"/>
</dbReference>
<dbReference type="InterPro" id="IPR003018">
    <property type="entry name" value="GAF"/>
</dbReference>
<feature type="domain" description="GGDEF" evidence="1">
    <location>
        <begin position="261"/>
        <end position="373"/>
    </location>
</feature>
<dbReference type="Gene3D" id="3.30.70.270">
    <property type="match status" value="1"/>
</dbReference>
<dbReference type="CDD" id="cd01949">
    <property type="entry name" value="GGDEF"/>
    <property type="match status" value="1"/>
</dbReference>
<dbReference type="InterPro" id="IPR029787">
    <property type="entry name" value="Nucleotide_cyclase"/>
</dbReference>
<dbReference type="RefSeq" id="WP_229906149.1">
    <property type="nucleotide sequence ID" value="NZ_BMPJ01000025.1"/>
</dbReference>
<dbReference type="SMART" id="SM00267">
    <property type="entry name" value="GGDEF"/>
    <property type="match status" value="1"/>
</dbReference>
<dbReference type="PANTHER" id="PTHR45138">
    <property type="entry name" value="REGULATORY COMPONENTS OF SENSORY TRANSDUCTION SYSTEM"/>
    <property type="match status" value="1"/>
</dbReference>
<dbReference type="EC" id="2.7.7.65" evidence="2"/>
<comment type="caution">
    <text evidence="2">The sequence shown here is derived from an EMBL/GenBank/DDBJ whole genome shotgun (WGS) entry which is preliminary data.</text>
</comment>
<name>A0ABV6Q3N1_9DEIN</name>
<protein>
    <submittedName>
        <fullName evidence="2">Diguanylate cyclase</fullName>
        <ecNumber evidence="2">2.7.7.65</ecNumber>
    </submittedName>
</protein>
<keyword evidence="3" id="KW-1185">Reference proteome</keyword>
<evidence type="ECO:0000259" key="1">
    <source>
        <dbReference type="PROSITE" id="PS50887"/>
    </source>
</evidence>
<dbReference type="Pfam" id="PF00990">
    <property type="entry name" value="GGDEF"/>
    <property type="match status" value="1"/>
</dbReference>
<dbReference type="InterPro" id="IPR050469">
    <property type="entry name" value="Diguanylate_Cyclase"/>
</dbReference>
<evidence type="ECO:0000313" key="3">
    <source>
        <dbReference type="Proteomes" id="UP001589830"/>
    </source>
</evidence>
<evidence type="ECO:0000313" key="2">
    <source>
        <dbReference type="EMBL" id="MFC0596720.1"/>
    </source>
</evidence>
<dbReference type="NCBIfam" id="TIGR00254">
    <property type="entry name" value="GGDEF"/>
    <property type="match status" value="1"/>
</dbReference>
<organism evidence="2 3">
    <name type="scientific">Thermus composti</name>
    <dbReference type="NCBI Taxonomy" id="532059"/>
    <lineage>
        <taxon>Bacteria</taxon>
        <taxon>Thermotogati</taxon>
        <taxon>Deinococcota</taxon>
        <taxon>Deinococci</taxon>
        <taxon>Thermales</taxon>
        <taxon>Thermaceae</taxon>
        <taxon>Thermus</taxon>
    </lineage>
</organism>
<dbReference type="EMBL" id="JBHLTW010000047">
    <property type="protein sequence ID" value="MFC0596720.1"/>
    <property type="molecule type" value="Genomic_DNA"/>
</dbReference>
<keyword evidence="2" id="KW-0808">Transferase</keyword>
<sequence length="373" mass="41028">MERNALAQDLPLPQGEVLWWRGKGYRAVRLPAPEGTYLLLLEDTARLAQARAYQGLLRLLEKLLRGEPPEALLQSLLEEAVALVPGAEAGSVLLREGPFFYLVAQVGFSEKLLGARTTVEEEMAWYGLGVNNWLLGRPRVLKGAEIRQLSHLSTLEARPLFFTHGRLGEIQATLEVPIALQGEVLAVMNLDNFQDPEAFSPLSLELAQGLALEAALLLKTLEERKALEAQARTDPLTGLGNRRALEEAFPNLLREAQSRGEPLTLVYWDLNGLKRLNDRLGHAAGDQAIKAVAQALREAARRQDLVFRVGGDEFVSLHPGLPFPDAQALIARVKARLPHKVAAGAVEAQGEDLAHLLQEADQRMYLDKAKEGP</sequence>
<dbReference type="PROSITE" id="PS50887">
    <property type="entry name" value="GGDEF"/>
    <property type="match status" value="1"/>
</dbReference>
<proteinExistence type="predicted"/>
<gene>
    <name evidence="2" type="ORF">ACFFFP_11195</name>
</gene>
<dbReference type="SUPFAM" id="SSF55781">
    <property type="entry name" value="GAF domain-like"/>
    <property type="match status" value="1"/>
</dbReference>
<dbReference type="Proteomes" id="UP001589830">
    <property type="component" value="Unassembled WGS sequence"/>
</dbReference>
<dbReference type="GO" id="GO:0052621">
    <property type="term" value="F:diguanylate cyclase activity"/>
    <property type="evidence" value="ECO:0007669"/>
    <property type="project" value="UniProtKB-EC"/>
</dbReference>
<dbReference type="Gene3D" id="3.30.450.40">
    <property type="match status" value="1"/>
</dbReference>
<accession>A0ABV6Q3N1</accession>
<dbReference type="Pfam" id="PF01590">
    <property type="entry name" value="GAF"/>
    <property type="match status" value="1"/>
</dbReference>
<keyword evidence="2" id="KW-0548">Nucleotidyltransferase</keyword>
<reference evidence="2 3" key="1">
    <citation type="submission" date="2024-09" db="EMBL/GenBank/DDBJ databases">
        <authorList>
            <person name="Sun Q."/>
            <person name="Mori K."/>
        </authorList>
    </citation>
    <scope>NUCLEOTIDE SEQUENCE [LARGE SCALE GENOMIC DNA]</scope>
    <source>
        <strain evidence="2 3">NCAIM B.02340</strain>
    </source>
</reference>
<dbReference type="InterPro" id="IPR029016">
    <property type="entry name" value="GAF-like_dom_sf"/>
</dbReference>